<organism evidence="4">
    <name type="scientific">Eiseniibacteriota bacterium</name>
    <dbReference type="NCBI Taxonomy" id="2212470"/>
    <lineage>
        <taxon>Bacteria</taxon>
        <taxon>Candidatus Eiseniibacteriota</taxon>
    </lineage>
</organism>
<dbReference type="CDD" id="cd02696">
    <property type="entry name" value="MurNAc-LAA"/>
    <property type="match status" value="1"/>
</dbReference>
<dbReference type="SMART" id="SM00646">
    <property type="entry name" value="Ami_3"/>
    <property type="match status" value="1"/>
</dbReference>
<accession>A0A832ML45</accession>
<feature type="chain" id="PRO_5032444160" description="MurNAc-LAA domain-containing protein" evidence="2">
    <location>
        <begin position="38"/>
        <end position="486"/>
    </location>
</feature>
<evidence type="ECO:0000256" key="2">
    <source>
        <dbReference type="SAM" id="SignalP"/>
    </source>
</evidence>
<dbReference type="Gene3D" id="3.40.630.40">
    <property type="entry name" value="Zn-dependent exopeptidases"/>
    <property type="match status" value="1"/>
</dbReference>
<evidence type="ECO:0000256" key="1">
    <source>
        <dbReference type="ARBA" id="ARBA00022801"/>
    </source>
</evidence>
<dbReference type="GO" id="GO:0030288">
    <property type="term" value="C:outer membrane-bounded periplasmic space"/>
    <property type="evidence" value="ECO:0007669"/>
    <property type="project" value="TreeGrafter"/>
</dbReference>
<keyword evidence="2" id="KW-0732">Signal</keyword>
<dbReference type="Pfam" id="PF07833">
    <property type="entry name" value="Cu_amine_oxidN1"/>
    <property type="match status" value="1"/>
</dbReference>
<dbReference type="SUPFAM" id="SSF53187">
    <property type="entry name" value="Zn-dependent exopeptidases"/>
    <property type="match status" value="1"/>
</dbReference>
<dbReference type="GO" id="GO:0009253">
    <property type="term" value="P:peptidoglycan catabolic process"/>
    <property type="evidence" value="ECO:0007669"/>
    <property type="project" value="InterPro"/>
</dbReference>
<feature type="domain" description="MurNAc-LAA" evidence="3">
    <location>
        <begin position="342"/>
        <end position="480"/>
    </location>
</feature>
<evidence type="ECO:0000259" key="3">
    <source>
        <dbReference type="SMART" id="SM00646"/>
    </source>
</evidence>
<evidence type="ECO:0000313" key="4">
    <source>
        <dbReference type="EMBL" id="HGZ44450.1"/>
    </source>
</evidence>
<dbReference type="EMBL" id="DSQF01000028">
    <property type="protein sequence ID" value="HGZ44450.1"/>
    <property type="molecule type" value="Genomic_DNA"/>
</dbReference>
<keyword evidence="1" id="KW-0378">Hydrolase</keyword>
<dbReference type="PANTHER" id="PTHR30404">
    <property type="entry name" value="N-ACETYLMURAMOYL-L-ALANINE AMIDASE"/>
    <property type="match status" value="1"/>
</dbReference>
<dbReference type="Pfam" id="PF01520">
    <property type="entry name" value="Amidase_3"/>
    <property type="match status" value="1"/>
</dbReference>
<dbReference type="InterPro" id="IPR036582">
    <property type="entry name" value="Mao_N_sf"/>
</dbReference>
<reference evidence="4" key="1">
    <citation type="journal article" date="2020" name="mSystems">
        <title>Genome- and Community-Level Interaction Insights into Carbon Utilization and Element Cycling Functions of Hydrothermarchaeota in Hydrothermal Sediment.</title>
        <authorList>
            <person name="Zhou Z."/>
            <person name="Liu Y."/>
            <person name="Xu W."/>
            <person name="Pan J."/>
            <person name="Luo Z.H."/>
            <person name="Li M."/>
        </authorList>
    </citation>
    <scope>NUCLEOTIDE SEQUENCE [LARGE SCALE GENOMIC DNA]</scope>
    <source>
        <strain evidence="4">SpSt-381</strain>
    </source>
</reference>
<dbReference type="InterPro" id="IPR050695">
    <property type="entry name" value="N-acetylmuramoyl_amidase_3"/>
</dbReference>
<gene>
    <name evidence="4" type="ORF">ENR23_13725</name>
</gene>
<dbReference type="PANTHER" id="PTHR30404:SF0">
    <property type="entry name" value="N-ACETYLMURAMOYL-L-ALANINE AMIDASE AMIC"/>
    <property type="match status" value="1"/>
</dbReference>
<feature type="signal peptide" evidence="2">
    <location>
        <begin position="1"/>
        <end position="37"/>
    </location>
</feature>
<dbReference type="GO" id="GO:0008745">
    <property type="term" value="F:N-acetylmuramoyl-L-alanine amidase activity"/>
    <property type="evidence" value="ECO:0007669"/>
    <property type="project" value="InterPro"/>
</dbReference>
<name>A0A832ML45_UNCEI</name>
<comment type="caution">
    <text evidence="4">The sequence shown here is derived from an EMBL/GenBank/DDBJ whole genome shotgun (WGS) entry which is preliminary data.</text>
</comment>
<sequence>MSARRRALRAPAPRCRRAAWGAAALAAAALAAAAAFAQAPRGTPPADVPRGPSFERAPVERLDGEPYVGVNDLARLLGATKFWRPDVRKLVLRAGEHRVQLTVDNPYVIVDRRTVRLEHPVRSLRGQLHLPVALLDSLPRDSALARVLYDPRGGEVLRLPAGGVLGTPIVTSAGGVTRVAFPSEFVGEVVVAGRARARFRVRADGFFRGTLPDSFPPGSLVRAARTLVVPAGAAFEFEVAPEADGYRIAREPGRVVLEFAAGRDGLEEFAPEGPAGPRPLRVIALDPGHGGDDPGVSAEGAVEKDLTLALARALKGELERRLTARVVLTRESDRTVSVEERAETANRARADLVLSLHFDGYVRPAARGATAWCPPATYGERAPAGRPGVALPVEVLPWRDVATRHAVPARALAEAVRAALELDGLGPVRVRERLALPLLGVNAPGLVLECATLTSPADRARVTSPEGLRALAASLATAVAEYQRNE</sequence>
<proteinExistence type="predicted"/>
<protein>
    <recommendedName>
        <fullName evidence="3">MurNAc-LAA domain-containing protein</fullName>
    </recommendedName>
</protein>
<dbReference type="SUPFAM" id="SSF55383">
    <property type="entry name" value="Copper amine oxidase, domain N"/>
    <property type="match status" value="1"/>
</dbReference>
<dbReference type="AlphaFoldDB" id="A0A832ML45"/>
<dbReference type="InterPro" id="IPR002508">
    <property type="entry name" value="MurNAc-LAA_cat"/>
</dbReference>
<dbReference type="InterPro" id="IPR012854">
    <property type="entry name" value="Cu_amine_oxidase-like_N"/>
</dbReference>